<dbReference type="Proteomes" id="UP000831786">
    <property type="component" value="Chromosome"/>
</dbReference>
<dbReference type="PROSITE" id="PS00600">
    <property type="entry name" value="AA_TRANSFER_CLASS_3"/>
    <property type="match status" value="1"/>
</dbReference>
<dbReference type="InterPro" id="IPR015421">
    <property type="entry name" value="PyrdxlP-dep_Trfase_major"/>
</dbReference>
<evidence type="ECO:0000256" key="2">
    <source>
        <dbReference type="ARBA" id="ARBA00022898"/>
    </source>
</evidence>
<dbReference type="InterPro" id="IPR015422">
    <property type="entry name" value="PyrdxlP-dep_Trfase_small"/>
</dbReference>
<comment type="cofactor">
    <cofactor evidence="1">
        <name>pyridoxal 5'-phosphate</name>
        <dbReference type="ChEBI" id="CHEBI:597326"/>
    </cofactor>
</comment>
<comment type="similarity">
    <text evidence="3">Belongs to the class-III pyridoxal-phosphate-dependent aminotransferase family.</text>
</comment>
<evidence type="ECO:0000256" key="1">
    <source>
        <dbReference type="ARBA" id="ARBA00001933"/>
    </source>
</evidence>
<dbReference type="Pfam" id="PF00202">
    <property type="entry name" value="Aminotran_3"/>
    <property type="match status" value="1"/>
</dbReference>
<evidence type="ECO:0000256" key="3">
    <source>
        <dbReference type="RuleBase" id="RU003560"/>
    </source>
</evidence>
<evidence type="ECO:0000313" key="5">
    <source>
        <dbReference type="Proteomes" id="UP000831786"/>
    </source>
</evidence>
<keyword evidence="2 3" id="KW-0663">Pyridoxal phosphate</keyword>
<keyword evidence="4" id="KW-0032">Aminotransferase</keyword>
<reference evidence="4 5" key="1">
    <citation type="submission" date="2022-04" db="EMBL/GenBank/DDBJ databases">
        <title>Leucobacter sp. isolated from rhizosphere of garlic.</title>
        <authorList>
            <person name="Won M."/>
            <person name="Lee C.-M."/>
            <person name="Woen H.-Y."/>
            <person name="Kwon S.-W."/>
        </authorList>
    </citation>
    <scope>NUCLEOTIDE SEQUENCE [LARGE SCALE GENOMIC DNA]</scope>
    <source>
        <strain evidence="4 5">H21R-40</strain>
    </source>
</reference>
<gene>
    <name evidence="4" type="ORF">MUN78_12285</name>
</gene>
<dbReference type="InterPro" id="IPR005814">
    <property type="entry name" value="Aminotrans_3"/>
</dbReference>
<dbReference type="Gene3D" id="3.90.1150.10">
    <property type="entry name" value="Aspartate Aminotransferase, domain 1"/>
    <property type="match status" value="1"/>
</dbReference>
<sequence>MNGADASPVDRADRVIPGACFGYTRIPDEDAFVASHGRGSRIFTTAETELVDYTLGSGPLLVGHAHPRVTRAIAEQAAKGTHFYAMNEPAISLAELIVESVPRVEAVKFCADGSQATFFAMRLARAATGRETVMKFAGAYHGHHDYALPSFPGVPEDRGAVGADSLGIPAGATEKIVVAGFNDLVSAQDMARAHRGDLAAIIVEPVQRSLPPAPGFLQGLRELADETGALLIFDEVVTGFRLSRGGAQERYGVHADLVALGKAVGGGTAVGAVAASRELIEYLVPGSPGASQRSFMSGTLNGNPLGAAAGLALLRELDEARGREAIAAHVAEVSAGLRDLAQSKSIALDLVGPDVFFDVVFAPREPVVDLASYLSSDRAASTRFGAEMLHRGIYVVPGAKFYVSSAHTSADAERFLAAADAALDVVASVHDVAQ</sequence>
<dbReference type="PANTHER" id="PTHR43713">
    <property type="entry name" value="GLUTAMATE-1-SEMIALDEHYDE 2,1-AMINOMUTASE"/>
    <property type="match status" value="1"/>
</dbReference>
<name>A0ABY4FIF7_9MICO</name>
<dbReference type="GO" id="GO:0008483">
    <property type="term" value="F:transaminase activity"/>
    <property type="evidence" value="ECO:0007669"/>
    <property type="project" value="UniProtKB-KW"/>
</dbReference>
<dbReference type="InterPro" id="IPR015424">
    <property type="entry name" value="PyrdxlP-dep_Trfase"/>
</dbReference>
<organism evidence="4 5">
    <name type="scientific">Leucobacter allii</name>
    <dbReference type="NCBI Taxonomy" id="2932247"/>
    <lineage>
        <taxon>Bacteria</taxon>
        <taxon>Bacillati</taxon>
        <taxon>Actinomycetota</taxon>
        <taxon>Actinomycetes</taxon>
        <taxon>Micrococcales</taxon>
        <taxon>Microbacteriaceae</taxon>
        <taxon>Leucobacter</taxon>
    </lineage>
</organism>
<accession>A0ABY4FIF7</accession>
<proteinExistence type="inferred from homology"/>
<evidence type="ECO:0000313" key="4">
    <source>
        <dbReference type="EMBL" id="UOQ56449.1"/>
    </source>
</evidence>
<dbReference type="Gene3D" id="3.40.640.10">
    <property type="entry name" value="Type I PLP-dependent aspartate aminotransferase-like (Major domain)"/>
    <property type="match status" value="1"/>
</dbReference>
<protein>
    <submittedName>
        <fullName evidence="4">Aminotransferase class III-fold pyridoxal phosphate-dependent enzyme</fullName>
    </submittedName>
</protein>
<dbReference type="PANTHER" id="PTHR43713:SF3">
    <property type="entry name" value="GLUTAMATE-1-SEMIALDEHYDE 2,1-AMINOMUTASE 1, CHLOROPLASTIC-RELATED"/>
    <property type="match status" value="1"/>
</dbReference>
<dbReference type="EMBL" id="CP095045">
    <property type="protein sequence ID" value="UOQ56449.1"/>
    <property type="molecule type" value="Genomic_DNA"/>
</dbReference>
<keyword evidence="4" id="KW-0808">Transferase</keyword>
<dbReference type="RefSeq" id="WP_244726772.1">
    <property type="nucleotide sequence ID" value="NZ_CP095045.1"/>
</dbReference>
<dbReference type="InterPro" id="IPR049704">
    <property type="entry name" value="Aminotrans_3_PPA_site"/>
</dbReference>
<keyword evidence="5" id="KW-1185">Reference proteome</keyword>
<dbReference type="SUPFAM" id="SSF53383">
    <property type="entry name" value="PLP-dependent transferases"/>
    <property type="match status" value="1"/>
</dbReference>